<protein>
    <recommendedName>
        <fullName evidence="5">Ig-like domain-containing protein</fullName>
    </recommendedName>
</protein>
<dbReference type="SUPFAM" id="SSF50985">
    <property type="entry name" value="RCC1/BLIP-II"/>
    <property type="match status" value="2"/>
</dbReference>
<reference evidence="3 4" key="1">
    <citation type="journal article" date="2019" name="Int. J. Syst. Evol. Microbiol.">
        <title>The Global Catalogue of Microorganisms (GCM) 10K type strain sequencing project: providing services to taxonomists for standard genome sequencing and annotation.</title>
        <authorList>
            <consortium name="The Broad Institute Genomics Platform"/>
            <consortium name="The Broad Institute Genome Sequencing Center for Infectious Disease"/>
            <person name="Wu L."/>
            <person name="Ma J."/>
        </authorList>
    </citation>
    <scope>NUCLEOTIDE SEQUENCE [LARGE SCALE GENOMIC DNA]</scope>
    <source>
        <strain evidence="3 4">JCM 14942</strain>
    </source>
</reference>
<organism evidence="3 4">
    <name type="scientific">Nocardioides humi</name>
    <dbReference type="NCBI Taxonomy" id="449461"/>
    <lineage>
        <taxon>Bacteria</taxon>
        <taxon>Bacillati</taxon>
        <taxon>Actinomycetota</taxon>
        <taxon>Actinomycetes</taxon>
        <taxon>Propionibacteriales</taxon>
        <taxon>Nocardioidaceae</taxon>
        <taxon>Nocardioides</taxon>
    </lineage>
</organism>
<dbReference type="Proteomes" id="UP001500842">
    <property type="component" value="Unassembled WGS sequence"/>
</dbReference>
<dbReference type="EMBL" id="BAAAOR010000007">
    <property type="protein sequence ID" value="GAA1508069.1"/>
    <property type="molecule type" value="Genomic_DNA"/>
</dbReference>
<dbReference type="Gene3D" id="2.60.40.2700">
    <property type="match status" value="4"/>
</dbReference>
<sequence>MMMGTVRRGSALVALAMVAALLELTGAAPRAQATPLPFDDPERFSLGPNHTLIIGLDDMPYGAGANGSGQLTRPAGSLSSSAELIPLQGLPDGVTATALAAGESHTLVLGSDGIPYAAGSNSNYQLTGVGASATLRPMIGLPAGVKGVDVAAGSTHSLVLGDDGVAYGAGGNAAGQITGSGQRGSLEPLTGLPSGTQVTAIAGGHQHSLVLVSQPGQPARVYGTGTDNLGQLAGAGDRSTLTVLPGQPGDGIWKITAGPNRTAVVTLMGEAFLAGTSGFTQVTGGPADHFAVQVGLGTDHTVVLYQMINAPHLRTLWGYGNNSWRQLGNGSGSPIAGMTQLDLGGAPEPRAIDAGRWGTVMVDADGVLRGMGRNSGFRLTGPTTDATGLRVLDQQPTTPGDTSPTASPNPKVGHISSQLDSGTWLPAGTPAVSRQWLIDGQPIPGATTGYYTPTVDDRGKLLSVRVAVTTRSFFAPATVETTPQVVAGEGQIVNTAPPEITPAGSVRVGRELRARYDAWTGCPSASATKTYQWKRDGAPIPGATADSYTPPPADLGVSLTVEVTCSRPGWDPAAAASVPAEVQLGQFTVQAAVPELPGTVSSGTVLSPTNISTYLNPAPDSRQYEWRLDGVPIATGATLMIDEDTMPVGATIVLQITASRAAYVDHVRTLPAVTVVERALTNTGPPAVTGSAQVGSTLVGSSGAWTPAPDSLAYAWLRDGSVIPGANGASYRLTPQDAHRGIALRVTAGGTGTTPVTATSAVVTVRPGPAPVFAKAKVKVKGKARVGRKLSAKAVRIGLFQPAPTGLTYQWLRGKKPINGATGKRYRLTAADRGKRIRVRVSTVLAGYEVAVVVTKKSAKVR</sequence>
<evidence type="ECO:0000256" key="2">
    <source>
        <dbReference type="SAM" id="SignalP"/>
    </source>
</evidence>
<proteinExistence type="predicted"/>
<feature type="region of interest" description="Disordered" evidence="1">
    <location>
        <begin position="391"/>
        <end position="416"/>
    </location>
</feature>
<dbReference type="InterPro" id="IPR000408">
    <property type="entry name" value="Reg_chr_condens"/>
</dbReference>
<feature type="chain" id="PRO_5046923178" description="Ig-like domain-containing protein" evidence="2">
    <location>
        <begin position="34"/>
        <end position="862"/>
    </location>
</feature>
<evidence type="ECO:0000256" key="1">
    <source>
        <dbReference type="SAM" id="MobiDB-lite"/>
    </source>
</evidence>
<evidence type="ECO:0000313" key="3">
    <source>
        <dbReference type="EMBL" id="GAA1508069.1"/>
    </source>
</evidence>
<keyword evidence="4" id="KW-1185">Reference proteome</keyword>
<name>A0ABN1ZZE5_9ACTN</name>
<feature type="compositionally biased region" description="Polar residues" evidence="1">
    <location>
        <begin position="394"/>
        <end position="408"/>
    </location>
</feature>
<dbReference type="PROSITE" id="PS50012">
    <property type="entry name" value="RCC1_3"/>
    <property type="match status" value="1"/>
</dbReference>
<dbReference type="InterPro" id="IPR051553">
    <property type="entry name" value="Ran_GTPase-activating"/>
</dbReference>
<evidence type="ECO:0008006" key="5">
    <source>
        <dbReference type="Google" id="ProtNLM"/>
    </source>
</evidence>
<evidence type="ECO:0000313" key="4">
    <source>
        <dbReference type="Proteomes" id="UP001500842"/>
    </source>
</evidence>
<dbReference type="Gene3D" id="2.130.10.30">
    <property type="entry name" value="Regulator of chromosome condensation 1/beta-lactamase-inhibitor protein II"/>
    <property type="match status" value="1"/>
</dbReference>
<feature type="signal peptide" evidence="2">
    <location>
        <begin position="1"/>
        <end position="33"/>
    </location>
</feature>
<dbReference type="InterPro" id="IPR009091">
    <property type="entry name" value="RCC1/BLIP-II"/>
</dbReference>
<keyword evidence="2" id="KW-0732">Signal</keyword>
<comment type="caution">
    <text evidence="3">The sequence shown here is derived from an EMBL/GenBank/DDBJ whole genome shotgun (WGS) entry which is preliminary data.</text>
</comment>
<dbReference type="PROSITE" id="PS00626">
    <property type="entry name" value="RCC1_2"/>
    <property type="match status" value="1"/>
</dbReference>
<gene>
    <name evidence="3" type="ORF">GCM10009788_10250</name>
</gene>
<accession>A0ABN1ZZE5</accession>
<dbReference type="PANTHER" id="PTHR45982:SF1">
    <property type="entry name" value="REGULATOR OF CHROMOSOME CONDENSATION"/>
    <property type="match status" value="1"/>
</dbReference>
<dbReference type="PANTHER" id="PTHR45982">
    <property type="entry name" value="REGULATOR OF CHROMOSOME CONDENSATION"/>
    <property type="match status" value="1"/>
</dbReference>